<dbReference type="Gene3D" id="3.30.70.270">
    <property type="match status" value="1"/>
</dbReference>
<protein>
    <submittedName>
        <fullName evidence="2">Unnamed protein product</fullName>
    </submittedName>
</protein>
<proteinExistence type="predicted"/>
<dbReference type="InterPro" id="IPR000477">
    <property type="entry name" value="RT_dom"/>
</dbReference>
<dbReference type="EMBL" id="BSXT01007514">
    <property type="protein sequence ID" value="GMF63853.1"/>
    <property type="molecule type" value="Genomic_DNA"/>
</dbReference>
<accession>A0A9W6YG84</accession>
<evidence type="ECO:0000259" key="1">
    <source>
        <dbReference type="PROSITE" id="PS50878"/>
    </source>
</evidence>
<gene>
    <name evidence="2" type="ORF">Pfra01_002785100</name>
</gene>
<dbReference type="Pfam" id="PF00078">
    <property type="entry name" value="RVT_1"/>
    <property type="match status" value="1"/>
</dbReference>
<reference evidence="2" key="1">
    <citation type="submission" date="2023-04" db="EMBL/GenBank/DDBJ databases">
        <title>Phytophthora fragariaefolia NBRC 109709.</title>
        <authorList>
            <person name="Ichikawa N."/>
            <person name="Sato H."/>
            <person name="Tonouchi N."/>
        </authorList>
    </citation>
    <scope>NUCLEOTIDE SEQUENCE</scope>
    <source>
        <strain evidence="2">NBRC 109709</strain>
    </source>
</reference>
<name>A0A9W6YG84_9STRA</name>
<keyword evidence="3" id="KW-1185">Reference proteome</keyword>
<evidence type="ECO:0000313" key="2">
    <source>
        <dbReference type="EMBL" id="GMF63853.1"/>
    </source>
</evidence>
<dbReference type="InterPro" id="IPR043128">
    <property type="entry name" value="Rev_trsase/Diguanyl_cyclase"/>
</dbReference>
<dbReference type="PANTHER" id="PTHR33064:SF37">
    <property type="entry name" value="RIBONUCLEASE H"/>
    <property type="match status" value="1"/>
</dbReference>
<evidence type="ECO:0000313" key="3">
    <source>
        <dbReference type="Proteomes" id="UP001165121"/>
    </source>
</evidence>
<dbReference type="SUPFAM" id="SSF56672">
    <property type="entry name" value="DNA/RNA polymerases"/>
    <property type="match status" value="1"/>
</dbReference>
<dbReference type="OrthoDB" id="121648at2759"/>
<sequence>MGISTAPNECQACVEGILGDLPFVIVYLADILIFSENDSDHLKHLRIVFERLRQYDVSLNAKKCRILRESVDYLGFTLKPNDIQPQSKKVDAIQQIVEPCSKKELRPFLGMV</sequence>
<feature type="domain" description="Reverse transcriptase" evidence="1">
    <location>
        <begin position="1"/>
        <end position="78"/>
    </location>
</feature>
<dbReference type="Proteomes" id="UP001165121">
    <property type="component" value="Unassembled WGS sequence"/>
</dbReference>
<dbReference type="FunFam" id="3.30.70.270:FF:000003">
    <property type="entry name" value="Transposon Ty3-G Gag-Pol polyprotein"/>
    <property type="match status" value="1"/>
</dbReference>
<dbReference type="AlphaFoldDB" id="A0A9W6YG84"/>
<dbReference type="PROSITE" id="PS50878">
    <property type="entry name" value="RT_POL"/>
    <property type="match status" value="1"/>
</dbReference>
<dbReference type="InterPro" id="IPR043502">
    <property type="entry name" value="DNA/RNA_pol_sf"/>
</dbReference>
<comment type="caution">
    <text evidence="2">The sequence shown here is derived from an EMBL/GenBank/DDBJ whole genome shotgun (WGS) entry which is preliminary data.</text>
</comment>
<dbReference type="PANTHER" id="PTHR33064">
    <property type="entry name" value="POL PROTEIN"/>
    <property type="match status" value="1"/>
</dbReference>
<organism evidence="2 3">
    <name type="scientific">Phytophthora fragariaefolia</name>
    <dbReference type="NCBI Taxonomy" id="1490495"/>
    <lineage>
        <taxon>Eukaryota</taxon>
        <taxon>Sar</taxon>
        <taxon>Stramenopiles</taxon>
        <taxon>Oomycota</taxon>
        <taxon>Peronosporomycetes</taxon>
        <taxon>Peronosporales</taxon>
        <taxon>Peronosporaceae</taxon>
        <taxon>Phytophthora</taxon>
    </lineage>
</organism>
<dbReference type="InterPro" id="IPR051320">
    <property type="entry name" value="Viral_Replic_Matur_Polypro"/>
</dbReference>